<keyword evidence="1" id="KW-0808">Transferase</keyword>
<dbReference type="EMBL" id="JBHUGA010000024">
    <property type="protein sequence ID" value="MFD1846694.1"/>
    <property type="molecule type" value="Genomic_DNA"/>
</dbReference>
<evidence type="ECO:0000259" key="3">
    <source>
        <dbReference type="PROSITE" id="PS51186"/>
    </source>
</evidence>
<dbReference type="InterPro" id="IPR000182">
    <property type="entry name" value="GNAT_dom"/>
</dbReference>
<proteinExistence type="predicted"/>
<sequence>MDPVKLLIDRAAPDDADQLTELAAITFPLACPASSRPEDIAHHMAAELSPAKFREHIANPDRTLLCLRDGDRDGLAGFSMLIHGDPTDDGVRSSLSIFPTIEVSKFYVHPDHHGQGQASTLMQATLEVAVQTGVRAAWLGTNNENLRAIRFYEKHGFTKVGVKTFRLGSGVENDFIFELPFPEQRS</sequence>
<evidence type="ECO:0000313" key="4">
    <source>
        <dbReference type="EMBL" id="MFD1846694.1"/>
    </source>
</evidence>
<keyword evidence="2" id="KW-0012">Acyltransferase</keyword>
<name>A0ABW4Q7R7_9MICC</name>
<dbReference type="PANTHER" id="PTHR43877:SF1">
    <property type="entry name" value="ACETYLTRANSFERASE"/>
    <property type="match status" value="1"/>
</dbReference>
<reference evidence="5" key="1">
    <citation type="journal article" date="2019" name="Int. J. Syst. Evol. Microbiol.">
        <title>The Global Catalogue of Microorganisms (GCM) 10K type strain sequencing project: providing services to taxonomists for standard genome sequencing and annotation.</title>
        <authorList>
            <consortium name="The Broad Institute Genomics Platform"/>
            <consortium name="The Broad Institute Genome Sequencing Center for Infectious Disease"/>
            <person name="Wu L."/>
            <person name="Ma J."/>
        </authorList>
    </citation>
    <scope>NUCLEOTIDE SEQUENCE [LARGE SCALE GENOMIC DNA]</scope>
    <source>
        <strain evidence="5">JCM 11496</strain>
    </source>
</reference>
<gene>
    <name evidence="4" type="ORF">ACFSFX_08805</name>
</gene>
<dbReference type="RefSeq" id="WP_343878630.1">
    <property type="nucleotide sequence ID" value="NZ_BAAAIJ010000022.1"/>
</dbReference>
<protein>
    <submittedName>
        <fullName evidence="4">GNAT family N-acetyltransferase</fullName>
    </submittedName>
</protein>
<feature type="domain" description="N-acetyltransferase" evidence="3">
    <location>
        <begin position="6"/>
        <end position="182"/>
    </location>
</feature>
<dbReference type="PROSITE" id="PS51186">
    <property type="entry name" value="GNAT"/>
    <property type="match status" value="1"/>
</dbReference>
<organism evidence="4 5">
    <name type="scientific">Arthrobacter flavus</name>
    <dbReference type="NCBI Taxonomy" id="95172"/>
    <lineage>
        <taxon>Bacteria</taxon>
        <taxon>Bacillati</taxon>
        <taxon>Actinomycetota</taxon>
        <taxon>Actinomycetes</taxon>
        <taxon>Micrococcales</taxon>
        <taxon>Micrococcaceae</taxon>
        <taxon>Arthrobacter</taxon>
    </lineage>
</organism>
<dbReference type="PANTHER" id="PTHR43877">
    <property type="entry name" value="AMINOALKYLPHOSPHONATE N-ACETYLTRANSFERASE-RELATED-RELATED"/>
    <property type="match status" value="1"/>
</dbReference>
<dbReference type="SUPFAM" id="SSF55729">
    <property type="entry name" value="Acyl-CoA N-acyltransferases (Nat)"/>
    <property type="match status" value="1"/>
</dbReference>
<evidence type="ECO:0000256" key="1">
    <source>
        <dbReference type="ARBA" id="ARBA00022679"/>
    </source>
</evidence>
<dbReference type="InterPro" id="IPR016181">
    <property type="entry name" value="Acyl_CoA_acyltransferase"/>
</dbReference>
<dbReference type="Gene3D" id="3.40.630.30">
    <property type="match status" value="1"/>
</dbReference>
<dbReference type="CDD" id="cd04301">
    <property type="entry name" value="NAT_SF"/>
    <property type="match status" value="1"/>
</dbReference>
<evidence type="ECO:0000256" key="2">
    <source>
        <dbReference type="ARBA" id="ARBA00023315"/>
    </source>
</evidence>
<comment type="caution">
    <text evidence="4">The sequence shown here is derived from an EMBL/GenBank/DDBJ whole genome shotgun (WGS) entry which is preliminary data.</text>
</comment>
<evidence type="ECO:0000313" key="5">
    <source>
        <dbReference type="Proteomes" id="UP001597307"/>
    </source>
</evidence>
<accession>A0ABW4Q7R7</accession>
<dbReference type="Proteomes" id="UP001597307">
    <property type="component" value="Unassembled WGS sequence"/>
</dbReference>
<dbReference type="Pfam" id="PF00583">
    <property type="entry name" value="Acetyltransf_1"/>
    <property type="match status" value="1"/>
</dbReference>
<keyword evidence="5" id="KW-1185">Reference proteome</keyword>
<dbReference type="InterPro" id="IPR050832">
    <property type="entry name" value="Bact_Acetyltransf"/>
</dbReference>